<dbReference type="Proteomes" id="UP000023152">
    <property type="component" value="Unassembled WGS sequence"/>
</dbReference>
<protein>
    <recommendedName>
        <fullName evidence="3">C3H1-type domain-containing protein</fullName>
    </recommendedName>
</protein>
<proteinExistence type="predicted"/>
<reference evidence="1 2" key="1">
    <citation type="journal article" date="2013" name="Curr. Biol.">
        <title>The Genome of the Foraminiferan Reticulomyxa filosa.</title>
        <authorList>
            <person name="Glockner G."/>
            <person name="Hulsmann N."/>
            <person name="Schleicher M."/>
            <person name="Noegel A.A."/>
            <person name="Eichinger L."/>
            <person name="Gallinger C."/>
            <person name="Pawlowski J."/>
            <person name="Sierra R."/>
            <person name="Euteneuer U."/>
            <person name="Pillet L."/>
            <person name="Moustafa A."/>
            <person name="Platzer M."/>
            <person name="Groth M."/>
            <person name="Szafranski K."/>
            <person name="Schliwa M."/>
        </authorList>
    </citation>
    <scope>NUCLEOTIDE SEQUENCE [LARGE SCALE GENOMIC DNA]</scope>
</reference>
<evidence type="ECO:0008006" key="3">
    <source>
        <dbReference type="Google" id="ProtNLM"/>
    </source>
</evidence>
<organism evidence="1 2">
    <name type="scientific">Reticulomyxa filosa</name>
    <dbReference type="NCBI Taxonomy" id="46433"/>
    <lineage>
        <taxon>Eukaryota</taxon>
        <taxon>Sar</taxon>
        <taxon>Rhizaria</taxon>
        <taxon>Retaria</taxon>
        <taxon>Foraminifera</taxon>
        <taxon>Monothalamids</taxon>
        <taxon>Reticulomyxidae</taxon>
        <taxon>Reticulomyxa</taxon>
    </lineage>
</organism>
<evidence type="ECO:0000313" key="2">
    <source>
        <dbReference type="Proteomes" id="UP000023152"/>
    </source>
</evidence>
<sequence>MLLYVMEEPYQRQVQEEVYYNGVNKKVRLSNEKTPLHRCPPPKLYIVQITAAQLSSCRIKKNDECVGIDLELSSIPEVVYYGQPTQVDFCDYYALLLFYYCYNDEWAEQDASAQVKENKCPYKDILGACPQAECPYNHDAIVMKGQQYKKFKKRERDVNIGNETKYWKNPKIEDNSIGEYRAARKMCCDYASEFNVNCASSHCNWIDVLPFVWIYQLTFVMDPKWNSEDCKIKIDELYDSLQKNCKSIFDRGNKEMKVVNDFEENFKSHKFKRRFLCFPRVYSHGKYRPLWVYNSIYIDHQNIIRKFLQECNQKFGIHHLVGFCLVGCLVNYPPVELFCSVCCFVSTKNKQTNKQTNKKILDE</sequence>
<gene>
    <name evidence="1" type="ORF">RFI_20714</name>
</gene>
<accession>X6MT46</accession>
<dbReference type="EMBL" id="ASPP01018021">
    <property type="protein sequence ID" value="ETO16627.1"/>
    <property type="molecule type" value="Genomic_DNA"/>
</dbReference>
<evidence type="ECO:0000313" key="1">
    <source>
        <dbReference type="EMBL" id="ETO16627.1"/>
    </source>
</evidence>
<keyword evidence="2" id="KW-1185">Reference proteome</keyword>
<comment type="caution">
    <text evidence="1">The sequence shown here is derived from an EMBL/GenBank/DDBJ whole genome shotgun (WGS) entry which is preliminary data.</text>
</comment>
<name>X6MT46_RETFI</name>
<dbReference type="AlphaFoldDB" id="X6MT46"/>